<dbReference type="EMBL" id="DS027685">
    <property type="protein sequence ID" value="EAW24649.1"/>
    <property type="molecule type" value="Genomic_DNA"/>
</dbReference>
<sequence length="161" mass="17611">MPSLDTSMACIDDGDGHSWNNHPDLTYNTESDNRTQEGPGTNPTLSREEGKENLTGQLMKLSNRALAAIQELECAVITTSLTVNPPAVNEVFEAVNALVRIINSIPLADSTYGSSRPLSRGENERPLPTEYNPFFWLSPLTSTFSLSSTQFVTLLRGPWGP</sequence>
<reference evidence="3" key="1">
    <citation type="journal article" date="2008" name="PLoS Genet.">
        <title>Genomic islands in the pathogenic filamentous fungus Aspergillus fumigatus.</title>
        <authorList>
            <person name="Fedorova N.D."/>
            <person name="Khaldi N."/>
            <person name="Joardar V.S."/>
            <person name="Maiti R."/>
            <person name="Amedeo P."/>
            <person name="Anderson M.J."/>
            <person name="Crabtree J."/>
            <person name="Silva J.C."/>
            <person name="Badger J.H."/>
            <person name="Albarraq A."/>
            <person name="Angiuoli S."/>
            <person name="Bussey H."/>
            <person name="Bowyer P."/>
            <person name="Cotty P.J."/>
            <person name="Dyer P.S."/>
            <person name="Egan A."/>
            <person name="Galens K."/>
            <person name="Fraser-Liggett C.M."/>
            <person name="Haas B.J."/>
            <person name="Inman J.M."/>
            <person name="Kent R."/>
            <person name="Lemieux S."/>
            <person name="Malavazi I."/>
            <person name="Orvis J."/>
            <person name="Roemer T."/>
            <person name="Ronning C.M."/>
            <person name="Sundaram J.P."/>
            <person name="Sutton G."/>
            <person name="Turner G."/>
            <person name="Venter J.C."/>
            <person name="White O.R."/>
            <person name="Whitty B.R."/>
            <person name="Youngman P."/>
            <person name="Wolfe K.H."/>
            <person name="Goldman G.H."/>
            <person name="Wortman J.R."/>
            <person name="Jiang B."/>
            <person name="Denning D.W."/>
            <person name="Nierman W.C."/>
        </authorList>
    </citation>
    <scope>NUCLEOTIDE SEQUENCE [LARGE SCALE GENOMIC DNA]</scope>
    <source>
        <strain evidence="3">ATCC 1020 / DSM 3700 / CBS 544.65 / FGSC A1164 / JCM 1740 / NRRL 181 / WB 181</strain>
    </source>
</reference>
<feature type="compositionally biased region" description="Polar residues" evidence="1">
    <location>
        <begin position="18"/>
        <end position="45"/>
    </location>
</feature>
<dbReference type="OrthoDB" id="4222821at2759"/>
<evidence type="ECO:0000313" key="2">
    <source>
        <dbReference type="EMBL" id="EAW24649.1"/>
    </source>
</evidence>
<name>A1CVJ7_NEOFI</name>
<evidence type="ECO:0000313" key="3">
    <source>
        <dbReference type="Proteomes" id="UP000006702"/>
    </source>
</evidence>
<dbReference type="VEuPathDB" id="FungiDB:NFIA_101330"/>
<dbReference type="RefSeq" id="XP_001266546.1">
    <property type="nucleotide sequence ID" value="XM_001266545.1"/>
</dbReference>
<organism evidence="2 3">
    <name type="scientific">Neosartorya fischeri (strain ATCC 1020 / DSM 3700 / CBS 544.65 / FGSC A1164 / JCM 1740 / NRRL 181 / WB 181)</name>
    <name type="common">Aspergillus fischerianus</name>
    <dbReference type="NCBI Taxonomy" id="331117"/>
    <lineage>
        <taxon>Eukaryota</taxon>
        <taxon>Fungi</taxon>
        <taxon>Dikarya</taxon>
        <taxon>Ascomycota</taxon>
        <taxon>Pezizomycotina</taxon>
        <taxon>Eurotiomycetes</taxon>
        <taxon>Eurotiomycetidae</taxon>
        <taxon>Eurotiales</taxon>
        <taxon>Aspergillaceae</taxon>
        <taxon>Aspergillus</taxon>
        <taxon>Aspergillus subgen. Fumigati</taxon>
    </lineage>
</organism>
<gene>
    <name evidence="2" type="ORF">NFIA_101330</name>
</gene>
<keyword evidence="3" id="KW-1185">Reference proteome</keyword>
<dbReference type="Proteomes" id="UP000006702">
    <property type="component" value="Unassembled WGS sequence"/>
</dbReference>
<feature type="region of interest" description="Disordered" evidence="1">
    <location>
        <begin position="13"/>
        <end position="49"/>
    </location>
</feature>
<evidence type="ECO:0000256" key="1">
    <source>
        <dbReference type="SAM" id="MobiDB-lite"/>
    </source>
</evidence>
<proteinExistence type="predicted"/>
<dbReference type="GeneID" id="4594032"/>
<protein>
    <submittedName>
        <fullName evidence="2">Uncharacterized protein</fullName>
    </submittedName>
</protein>
<dbReference type="KEGG" id="nfi:NFIA_101330"/>
<accession>A1CVJ7</accession>
<dbReference type="HOGENOM" id="CLU_1644177_0_0_1"/>
<dbReference type="AlphaFoldDB" id="A1CVJ7"/>